<dbReference type="InterPro" id="IPR040457">
    <property type="entry name" value="GCP_C"/>
</dbReference>
<dbReference type="GO" id="GO:0051321">
    <property type="term" value="P:meiotic cell cycle"/>
    <property type="evidence" value="ECO:0007669"/>
    <property type="project" value="TreeGrafter"/>
</dbReference>
<keyword evidence="4 8" id="KW-0493">Microtubule</keyword>
<dbReference type="FunFam" id="1.20.120.1900:FF:000005">
    <property type="entry name" value="Gamma-tubulin complex component"/>
    <property type="match status" value="1"/>
</dbReference>
<dbReference type="CDD" id="cd22572">
    <property type="entry name" value="GCP5_NTD"/>
    <property type="match status" value="1"/>
</dbReference>
<feature type="compositionally biased region" description="Low complexity" evidence="10">
    <location>
        <begin position="266"/>
        <end position="279"/>
    </location>
</feature>
<keyword evidence="3 8" id="KW-0963">Cytoplasm</keyword>
<dbReference type="InterPro" id="IPR041470">
    <property type="entry name" value="GCP_N"/>
</dbReference>
<evidence type="ECO:0000256" key="3">
    <source>
        <dbReference type="ARBA" id="ARBA00022490"/>
    </source>
</evidence>
<dbReference type="EMBL" id="OV696704">
    <property type="protein sequence ID" value="CAH1252441.1"/>
    <property type="molecule type" value="Genomic_DNA"/>
</dbReference>
<keyword evidence="9" id="KW-0175">Coiled coil</keyword>
<gene>
    <name evidence="13" type="primary">TUBGCP5</name>
    <name evidence="13" type="ORF">BLAG_LOCUS12520</name>
</gene>
<evidence type="ECO:0000256" key="2">
    <source>
        <dbReference type="ARBA" id="ARBA00010337"/>
    </source>
</evidence>
<evidence type="ECO:0000256" key="9">
    <source>
        <dbReference type="SAM" id="Coils"/>
    </source>
</evidence>
<dbReference type="InterPro" id="IPR059169">
    <property type="entry name" value="GCP5_N_ext"/>
</dbReference>
<dbReference type="Pfam" id="PF17681">
    <property type="entry name" value="GCP_N_terminal"/>
    <property type="match status" value="1"/>
</dbReference>
<feature type="domain" description="Gamma tubulin complex component protein N-terminal" evidence="12">
    <location>
        <begin position="361"/>
        <end position="678"/>
    </location>
</feature>
<proteinExistence type="inferred from homology"/>
<reference evidence="13" key="1">
    <citation type="submission" date="2022-01" db="EMBL/GenBank/DDBJ databases">
        <authorList>
            <person name="Braso-Vives M."/>
        </authorList>
    </citation>
    <scope>NUCLEOTIDE SEQUENCE</scope>
</reference>
<dbReference type="Pfam" id="PF04130">
    <property type="entry name" value="GCP_C_terminal"/>
    <property type="match status" value="1"/>
</dbReference>
<dbReference type="GO" id="GO:0043015">
    <property type="term" value="F:gamma-tubulin binding"/>
    <property type="evidence" value="ECO:0007669"/>
    <property type="project" value="InterPro"/>
</dbReference>
<dbReference type="GO" id="GO:0000922">
    <property type="term" value="C:spindle pole"/>
    <property type="evidence" value="ECO:0007669"/>
    <property type="project" value="InterPro"/>
</dbReference>
<evidence type="ECO:0000256" key="6">
    <source>
        <dbReference type="ARBA" id="ARBA00093416"/>
    </source>
</evidence>
<dbReference type="GO" id="GO:0051011">
    <property type="term" value="F:microtubule minus-end binding"/>
    <property type="evidence" value="ECO:0007669"/>
    <property type="project" value="TreeGrafter"/>
</dbReference>
<dbReference type="GO" id="GO:0000930">
    <property type="term" value="C:gamma-tubulin complex"/>
    <property type="evidence" value="ECO:0007669"/>
    <property type="project" value="TreeGrafter"/>
</dbReference>
<accession>A0A8K0EGM5</accession>
<evidence type="ECO:0000313" key="14">
    <source>
        <dbReference type="Proteomes" id="UP000838412"/>
    </source>
</evidence>
<dbReference type="Proteomes" id="UP000838412">
    <property type="component" value="Chromosome 19"/>
</dbReference>
<name>A0A8K0EGM5_BRALA</name>
<evidence type="ECO:0000256" key="10">
    <source>
        <dbReference type="SAM" id="MobiDB-lite"/>
    </source>
</evidence>
<evidence type="ECO:0000256" key="4">
    <source>
        <dbReference type="ARBA" id="ARBA00022701"/>
    </source>
</evidence>
<evidence type="ECO:0000256" key="1">
    <source>
        <dbReference type="ARBA" id="ARBA00004300"/>
    </source>
</evidence>
<dbReference type="InterPro" id="IPR007259">
    <property type="entry name" value="GCP"/>
</dbReference>
<dbReference type="Gene3D" id="1.20.120.1900">
    <property type="entry name" value="Gamma-tubulin complex, C-terminal domain"/>
    <property type="match status" value="1"/>
</dbReference>
<dbReference type="GO" id="GO:0000278">
    <property type="term" value="P:mitotic cell cycle"/>
    <property type="evidence" value="ECO:0007669"/>
    <property type="project" value="TreeGrafter"/>
</dbReference>
<dbReference type="GO" id="GO:0051225">
    <property type="term" value="P:spindle assembly"/>
    <property type="evidence" value="ECO:0007669"/>
    <property type="project" value="TreeGrafter"/>
</dbReference>
<dbReference type="OrthoDB" id="66546at2759"/>
<evidence type="ECO:0000256" key="8">
    <source>
        <dbReference type="RuleBase" id="RU363050"/>
    </source>
</evidence>
<feature type="domain" description="Gamma tubulin complex component C-terminal" evidence="11">
    <location>
        <begin position="801"/>
        <end position="1089"/>
    </location>
</feature>
<dbReference type="AlphaFoldDB" id="A0A8K0EGM5"/>
<feature type="coiled-coil region" evidence="9">
    <location>
        <begin position="18"/>
        <end position="45"/>
    </location>
</feature>
<keyword evidence="14" id="KW-1185">Reference proteome</keyword>
<evidence type="ECO:0000256" key="7">
    <source>
        <dbReference type="ARBA" id="ARBA00093551"/>
    </source>
</evidence>
<dbReference type="GO" id="GO:0007020">
    <property type="term" value="P:microtubule nucleation"/>
    <property type="evidence" value="ECO:0007669"/>
    <property type="project" value="InterPro"/>
</dbReference>
<dbReference type="GO" id="GO:0031122">
    <property type="term" value="P:cytoplasmic microtubule organization"/>
    <property type="evidence" value="ECO:0007669"/>
    <property type="project" value="TreeGrafter"/>
</dbReference>
<dbReference type="PANTHER" id="PTHR19302">
    <property type="entry name" value="GAMMA TUBULIN COMPLEX PROTEIN"/>
    <property type="match status" value="1"/>
</dbReference>
<sequence length="1094" mass="125496">MKKLDAVKPVPKKDEAELRNLREENARLRKRVHTLEETIASLQITSVTMQKDMCDIRQSQDVLKVKVSNVREEIRKERKKRLTVPDGSTGREGKCIRRKMAAWRKEFEKDAKALIRCTTGFQEEDEHFSTCLEFVTSNFRFHRFLDVDSHKVDRIIDGLCDKYTVHSKADTADTLRGLILRLLELPITQEKLCSKSDTHYSVLSLLLCLSETPTSVDFQQQVSARTQEEKDSFDWTSYLLEGIDIDTGPFPDTPPWSDDDEDENDNTSSDNDSLSTSNNQQVASLRKDLVQYAEQGWLPKADWLKNNVMTQYWSERPQTMELTNTHHTANLTNIWEMHQYSSDPFYKCADRTPLTETQAMRESLWTLGGCRQSFLYRCREHKLLLMNNIKVSHITPDALQSILQKLAWYGNITLSLHHMIDSVLTRSFSCHDNSTSEPVSRTQQAFTSALLRCLQDFNKKLASLERRLVSQEELVTLSTMIGTLQEQFGELEMLYTVYHLGVASPSTDKTNDVLTASRLLSVLYQNILQFNTLGDAAHTKLPLLLPLWIQTLRPYLEIIDGWVNKGNLIDPAREFIIQRNGNVDVFHEDFWESAFLVSNSSVHQAADTPGSSLSQISMKETHQEENLHDKNTGKEERDHQEEEFIPVFLKSVFKEIILAGKSMELLKALGKMGGRVEFPVPLYEEFVESLKVFLDVSDAPDQTCTGPSPPDHVGTAQVPSTMLHRVLDTAVKDSLLEKNFLKAIVTDSSEPEQDGTRSAVLLEGSQPVQLALQRCLYPHILQRCSTVSRLLVELLKTEYQLEDYLQAMHKFFLMEAGDAMHNFYTPLFAKLSAGEEWQDVSVLNSQLHSAIQQHHSQHADRLSVTVEASQVEETQPIDQLQCLTLCYRVPWPVDIVITSACQNVYNQVFQFLLQLKWAKYCLDELKFADLSCPDVQTDRSVESEDVPARQKQHRMHLLRLRLLHFINALHSYFMTRILYTTALEFQRELSEASDLNRVIEAHTAFLTKLYQRCMLHKKAGLLKMAVRRMLNMAVSFQTLWDHGLHNISLESLETMEDEFQKCNDFLGSFFINMSRRGSFPHMESLALSLRMGSA</sequence>
<protein>
    <recommendedName>
        <fullName evidence="8">Gamma-tubulin complex component</fullName>
    </recommendedName>
</protein>
<comment type="function">
    <text evidence="6">Component of the gamma-tubulin ring complex (gTuRC) which mediates microtubule nucleation. The gTuRC regulates the minus-end nucleation of alpha-beta tubulin heterodimers that grow into microtubule protafilaments, a critical step in centrosome duplication and spindle formation.</text>
</comment>
<comment type="subcellular location">
    <subcellularLocation>
        <location evidence="1">Cytoplasm</location>
        <location evidence="1">Cytoskeleton</location>
        <location evidence="1">Microtubule organizing center</location>
        <location evidence="1">Centrosome</location>
    </subcellularLocation>
</comment>
<dbReference type="GO" id="GO:0005874">
    <property type="term" value="C:microtubule"/>
    <property type="evidence" value="ECO:0007669"/>
    <property type="project" value="UniProtKB-KW"/>
</dbReference>
<feature type="region of interest" description="Disordered" evidence="10">
    <location>
        <begin position="245"/>
        <end position="280"/>
    </location>
</feature>
<keyword evidence="5 8" id="KW-0206">Cytoskeleton</keyword>
<evidence type="ECO:0000313" key="13">
    <source>
        <dbReference type="EMBL" id="CAH1252441.1"/>
    </source>
</evidence>
<dbReference type="GO" id="GO:0005813">
    <property type="term" value="C:centrosome"/>
    <property type="evidence" value="ECO:0007669"/>
    <property type="project" value="UniProtKB-SubCell"/>
</dbReference>
<dbReference type="PANTHER" id="PTHR19302:SF33">
    <property type="entry name" value="GAMMA-TUBULIN COMPLEX COMPONENT 5"/>
    <property type="match status" value="1"/>
</dbReference>
<feature type="region of interest" description="Disordered" evidence="10">
    <location>
        <begin position="619"/>
        <end position="639"/>
    </location>
</feature>
<organism evidence="13 14">
    <name type="scientific">Branchiostoma lanceolatum</name>
    <name type="common">Common lancelet</name>
    <name type="synonym">Amphioxus lanceolatum</name>
    <dbReference type="NCBI Taxonomy" id="7740"/>
    <lineage>
        <taxon>Eukaryota</taxon>
        <taxon>Metazoa</taxon>
        <taxon>Chordata</taxon>
        <taxon>Cephalochordata</taxon>
        <taxon>Leptocardii</taxon>
        <taxon>Amphioxiformes</taxon>
        <taxon>Branchiostomatidae</taxon>
        <taxon>Branchiostoma</taxon>
    </lineage>
</organism>
<dbReference type="InterPro" id="IPR042241">
    <property type="entry name" value="GCP_C_sf"/>
</dbReference>
<evidence type="ECO:0000259" key="11">
    <source>
        <dbReference type="Pfam" id="PF04130"/>
    </source>
</evidence>
<comment type="similarity">
    <text evidence="2 8">Belongs to the TUBGCP family.</text>
</comment>
<comment type="subunit">
    <text evidence="7">Component of the gamma-tubulin ring complex (gTuRC) consisting of TUBGCP2, TUBGCP3, TUBGCP4, TUBGCP5 and TUBGCP6 and gamma-tubulin TUBG1 or TUBG2. TUBGCP2, TUBGCP3, TUBGCP4, TUBGCP5 and TUBGCP6 assemble in a 5:5:2:1:1 stoichiometry; each is associated with a gamma-tubulin, thereby arranging 14 gamma-tubulins in a helical manner. Gamma-tubulin at the first position is blocked by TUBGCP3 at the last position, allowing 13 protafilaments to grow into a microtubule. The gTuRC (via TUBGCP3 and TUBGCP6) interacts with ACTB and MZT1; the interactions form a luminal bridge that stabilizes the initial structure during complex assembly. The gTuRC (via TUBGCP2) interacts with MZT2A/MZT2B and CDK5RAP2 (via CM1 motif); the interactions play a role in gTuRC activation.</text>
</comment>
<evidence type="ECO:0000256" key="5">
    <source>
        <dbReference type="ARBA" id="ARBA00023212"/>
    </source>
</evidence>
<evidence type="ECO:0000259" key="12">
    <source>
        <dbReference type="Pfam" id="PF17681"/>
    </source>
</evidence>